<dbReference type="PANTHER" id="PTHR30305:SF1">
    <property type="entry name" value="HPR KINASE_PHOSPHORYLASE"/>
    <property type="match status" value="1"/>
</dbReference>
<protein>
    <submittedName>
        <fullName evidence="2">Aldolase</fullName>
    </submittedName>
</protein>
<dbReference type="SUPFAM" id="SSF53795">
    <property type="entry name" value="PEP carboxykinase-like"/>
    <property type="match status" value="1"/>
</dbReference>
<proteinExistence type="predicted"/>
<dbReference type="OrthoDB" id="8326226at2"/>
<organism evidence="2 3">
    <name type="scientific">Sphingobium chlorophenolicum</name>
    <dbReference type="NCBI Taxonomy" id="46429"/>
    <lineage>
        <taxon>Bacteria</taxon>
        <taxon>Pseudomonadati</taxon>
        <taxon>Pseudomonadota</taxon>
        <taxon>Alphaproteobacteria</taxon>
        <taxon>Sphingomonadales</taxon>
        <taxon>Sphingomonadaceae</taxon>
        <taxon>Sphingobium</taxon>
    </lineage>
</organism>
<dbReference type="Pfam" id="PF07475">
    <property type="entry name" value="Hpr_kinase_C"/>
    <property type="match status" value="1"/>
</dbReference>
<sequence length="149" mass="15720">MASTPSSETLHATSVAIDGRAVLLCGPSGMGKSDLALRLIDRGAVLISDDYTRLLEIEGRLFARAPDRIVGMMEVRGLGLVDMPHADNAPVALAVDLSDAVERMPLETAQRSIAGVDIPVVRLAPFEASAPIKVELAVRSMGLKSESLS</sequence>
<reference evidence="2 3" key="1">
    <citation type="submission" date="2014-02" db="EMBL/GenBank/DDBJ databases">
        <title>Whole genome sequence of Sphingobium chlorophenolicum NBRC 16172.</title>
        <authorList>
            <person name="Gan H.M."/>
            <person name="Gan H.Y."/>
            <person name="Chew T.H."/>
            <person name="Savka M.A."/>
        </authorList>
    </citation>
    <scope>NUCLEOTIDE SEQUENCE [LARGE SCALE GENOMIC DNA]</scope>
    <source>
        <strain evidence="2 3">NBRC 16172</strain>
    </source>
</reference>
<dbReference type="InterPro" id="IPR027417">
    <property type="entry name" value="P-loop_NTPase"/>
</dbReference>
<dbReference type="GO" id="GO:0000155">
    <property type="term" value="F:phosphorelay sensor kinase activity"/>
    <property type="evidence" value="ECO:0007669"/>
    <property type="project" value="InterPro"/>
</dbReference>
<dbReference type="EMBL" id="JFHR01000027">
    <property type="protein sequence ID" value="KEQ53133.1"/>
    <property type="molecule type" value="Genomic_DNA"/>
</dbReference>
<dbReference type="CDD" id="cd01918">
    <property type="entry name" value="HprK_C"/>
    <property type="match status" value="1"/>
</dbReference>
<dbReference type="InterPro" id="IPR011104">
    <property type="entry name" value="Hpr_kin/Pase_C"/>
</dbReference>
<evidence type="ECO:0000259" key="1">
    <source>
        <dbReference type="Pfam" id="PF07475"/>
    </source>
</evidence>
<dbReference type="Gene3D" id="3.40.50.300">
    <property type="entry name" value="P-loop containing nucleotide triphosphate hydrolases"/>
    <property type="match status" value="1"/>
</dbReference>
<accession>A0A081RD60</accession>
<evidence type="ECO:0000313" key="3">
    <source>
        <dbReference type="Proteomes" id="UP000028411"/>
    </source>
</evidence>
<dbReference type="PANTHER" id="PTHR30305">
    <property type="entry name" value="PROTEIN YJDM-RELATED"/>
    <property type="match status" value="1"/>
</dbReference>
<comment type="caution">
    <text evidence="2">The sequence shown here is derived from an EMBL/GenBank/DDBJ whole genome shotgun (WGS) entry which is preliminary data.</text>
</comment>
<evidence type="ECO:0000313" key="2">
    <source>
        <dbReference type="EMBL" id="KEQ53133.1"/>
    </source>
</evidence>
<dbReference type="Proteomes" id="UP000028411">
    <property type="component" value="Unassembled WGS sequence"/>
</dbReference>
<dbReference type="GO" id="GO:0006109">
    <property type="term" value="P:regulation of carbohydrate metabolic process"/>
    <property type="evidence" value="ECO:0007669"/>
    <property type="project" value="InterPro"/>
</dbReference>
<dbReference type="GO" id="GO:0005524">
    <property type="term" value="F:ATP binding"/>
    <property type="evidence" value="ECO:0007669"/>
    <property type="project" value="InterPro"/>
</dbReference>
<feature type="domain" description="HPr kinase/phosphorylase C-terminal" evidence="1">
    <location>
        <begin position="7"/>
        <end position="145"/>
    </location>
</feature>
<dbReference type="RefSeq" id="WP_037452257.1">
    <property type="nucleotide sequence ID" value="NZ_JFHR01000027.1"/>
</dbReference>
<gene>
    <name evidence="2" type="ORF">BV95_02538</name>
</gene>
<name>A0A081RD60_SPHCR</name>
<dbReference type="AlphaFoldDB" id="A0A081RD60"/>
<dbReference type="PATRIC" id="fig|46429.4.peg.2516"/>
<dbReference type="eggNOG" id="COG1493">
    <property type="taxonomic scope" value="Bacteria"/>
</dbReference>